<reference evidence="1" key="5">
    <citation type="submission" date="2025-09" db="UniProtKB">
        <authorList>
            <consortium name="Ensembl"/>
        </authorList>
    </citation>
    <scope>IDENTIFICATION</scope>
</reference>
<organism evidence="1 2">
    <name type="scientific">Callorhinchus milii</name>
    <name type="common">Ghost shark</name>
    <dbReference type="NCBI Taxonomy" id="7868"/>
    <lineage>
        <taxon>Eukaryota</taxon>
        <taxon>Metazoa</taxon>
        <taxon>Chordata</taxon>
        <taxon>Craniata</taxon>
        <taxon>Vertebrata</taxon>
        <taxon>Chondrichthyes</taxon>
        <taxon>Holocephali</taxon>
        <taxon>Chimaeriformes</taxon>
        <taxon>Callorhinchidae</taxon>
        <taxon>Callorhinchus</taxon>
    </lineage>
</organism>
<reference evidence="1" key="4">
    <citation type="submission" date="2025-08" db="UniProtKB">
        <authorList>
            <consortium name="Ensembl"/>
        </authorList>
    </citation>
    <scope>IDENTIFICATION</scope>
</reference>
<evidence type="ECO:0000313" key="1">
    <source>
        <dbReference type="Ensembl" id="ENSCMIP00000004521.1"/>
    </source>
</evidence>
<protein>
    <submittedName>
        <fullName evidence="1">Uncharacterized protein</fullName>
    </submittedName>
</protein>
<reference evidence="2" key="3">
    <citation type="journal article" date="2014" name="Nature">
        <title>Elephant shark genome provides unique insights into gnathostome evolution.</title>
        <authorList>
            <consortium name="International Elephant Shark Genome Sequencing Consortium"/>
            <person name="Venkatesh B."/>
            <person name="Lee A.P."/>
            <person name="Ravi V."/>
            <person name="Maurya A.K."/>
            <person name="Lian M.M."/>
            <person name="Swann J.B."/>
            <person name="Ohta Y."/>
            <person name="Flajnik M.F."/>
            <person name="Sutoh Y."/>
            <person name="Kasahara M."/>
            <person name="Hoon S."/>
            <person name="Gangu V."/>
            <person name="Roy S.W."/>
            <person name="Irimia M."/>
            <person name="Korzh V."/>
            <person name="Kondrychyn I."/>
            <person name="Lim Z.W."/>
            <person name="Tay B.H."/>
            <person name="Tohari S."/>
            <person name="Kong K.W."/>
            <person name="Ho S."/>
            <person name="Lorente-Galdos B."/>
            <person name="Quilez J."/>
            <person name="Marques-Bonet T."/>
            <person name="Raney B.J."/>
            <person name="Ingham P.W."/>
            <person name="Tay A."/>
            <person name="Hillier L.W."/>
            <person name="Minx P."/>
            <person name="Boehm T."/>
            <person name="Wilson R.K."/>
            <person name="Brenner S."/>
            <person name="Warren W.C."/>
        </authorList>
    </citation>
    <scope>NUCLEOTIDE SEQUENCE [LARGE SCALE GENOMIC DNA]</scope>
</reference>
<dbReference type="AlphaFoldDB" id="A0A4W3GM67"/>
<accession>A0A4W3GM67</accession>
<dbReference type="Ensembl" id="ENSCMIT00000004687.1">
    <property type="protein sequence ID" value="ENSCMIP00000004521.1"/>
    <property type="gene ID" value="ENSCMIG00000002697.1"/>
</dbReference>
<dbReference type="InParanoid" id="A0A4W3GM67"/>
<name>A0A4W3GM67_CALMI</name>
<proteinExistence type="predicted"/>
<reference evidence="2" key="2">
    <citation type="journal article" date="2007" name="PLoS Biol.">
        <title>Survey sequencing and comparative analysis of the elephant shark (Callorhinchus milii) genome.</title>
        <authorList>
            <person name="Venkatesh B."/>
            <person name="Kirkness E.F."/>
            <person name="Loh Y.H."/>
            <person name="Halpern A.L."/>
            <person name="Lee A.P."/>
            <person name="Johnson J."/>
            <person name="Dandona N."/>
            <person name="Viswanathan L.D."/>
            <person name="Tay A."/>
            <person name="Venter J.C."/>
            <person name="Strausberg R.L."/>
            <person name="Brenner S."/>
        </authorList>
    </citation>
    <scope>NUCLEOTIDE SEQUENCE [LARGE SCALE GENOMIC DNA]</scope>
</reference>
<evidence type="ECO:0000313" key="2">
    <source>
        <dbReference type="Proteomes" id="UP000314986"/>
    </source>
</evidence>
<reference evidence="2" key="1">
    <citation type="journal article" date="2006" name="Science">
        <title>Ancient noncoding elements conserved in the human genome.</title>
        <authorList>
            <person name="Venkatesh B."/>
            <person name="Kirkness E.F."/>
            <person name="Loh Y.H."/>
            <person name="Halpern A.L."/>
            <person name="Lee A.P."/>
            <person name="Johnson J."/>
            <person name="Dandona N."/>
            <person name="Viswanathan L.D."/>
            <person name="Tay A."/>
            <person name="Venter J.C."/>
            <person name="Strausberg R.L."/>
            <person name="Brenner S."/>
        </authorList>
    </citation>
    <scope>NUCLEOTIDE SEQUENCE [LARGE SCALE GENOMIC DNA]</scope>
</reference>
<sequence>MVTHPPPPRTVARVVLCHCPLSGSGGGGNCCCRCCCQDARTIAGSLTDVMIETQRRKHLAYLIAEQGQHLDSESSISNLTKIVRRQSQRRKSGLGSLLFGNNHSLSDPHSLSHSLVHSLSISLSL</sequence>
<keyword evidence="2" id="KW-1185">Reference proteome</keyword>
<dbReference type="STRING" id="7868.ENSCMIP00000004521"/>
<dbReference type="Proteomes" id="UP000314986">
    <property type="component" value="Unassembled WGS sequence"/>
</dbReference>